<dbReference type="Proteomes" id="UP000094444">
    <property type="component" value="Unassembled WGS sequence"/>
</dbReference>
<evidence type="ECO:0000256" key="4">
    <source>
        <dbReference type="ARBA" id="ARBA00023239"/>
    </source>
</evidence>
<protein>
    <submittedName>
        <fullName evidence="6">Threonine aldolase</fullName>
    </submittedName>
</protein>
<gene>
    <name evidence="6" type="ORF">DHEL01_v211369</name>
</gene>
<dbReference type="AlphaFoldDB" id="A0A2P5HJ13"/>
<dbReference type="OrthoDB" id="10261951at2759"/>
<dbReference type="STRING" id="158607.A0A2P5HJ13"/>
<name>A0A2P5HJ13_DIAHE</name>
<feature type="domain" description="Aromatic amino acid beta-eliminating lyase/threonine aldolase" evidence="5">
    <location>
        <begin position="23"/>
        <end position="326"/>
    </location>
</feature>
<comment type="similarity">
    <text evidence="2">Belongs to the threonine aldolase family.</text>
</comment>
<dbReference type="Pfam" id="PF01212">
    <property type="entry name" value="Beta_elim_lyase"/>
    <property type="match status" value="1"/>
</dbReference>
<comment type="caution">
    <text evidence="6">The sequence shown here is derived from an EMBL/GenBank/DDBJ whole genome shotgun (WGS) entry which is preliminary data.</text>
</comment>
<dbReference type="EMBL" id="MAVT02001729">
    <property type="protein sequence ID" value="POS70240.1"/>
    <property type="molecule type" value="Genomic_DNA"/>
</dbReference>
<comment type="cofactor">
    <cofactor evidence="1">
        <name>pyridoxal 5'-phosphate</name>
        <dbReference type="ChEBI" id="CHEBI:597326"/>
    </cofactor>
</comment>
<dbReference type="PANTHER" id="PTHR48097:SF9">
    <property type="entry name" value="L-THREONINE ALDOLASE"/>
    <property type="match status" value="1"/>
</dbReference>
<organism evidence="6 7">
    <name type="scientific">Diaporthe helianthi</name>
    <dbReference type="NCBI Taxonomy" id="158607"/>
    <lineage>
        <taxon>Eukaryota</taxon>
        <taxon>Fungi</taxon>
        <taxon>Dikarya</taxon>
        <taxon>Ascomycota</taxon>
        <taxon>Pezizomycotina</taxon>
        <taxon>Sordariomycetes</taxon>
        <taxon>Sordariomycetidae</taxon>
        <taxon>Diaporthales</taxon>
        <taxon>Diaporthaceae</taxon>
        <taxon>Diaporthe</taxon>
    </lineage>
</organism>
<evidence type="ECO:0000256" key="2">
    <source>
        <dbReference type="ARBA" id="ARBA00006966"/>
    </source>
</evidence>
<sequence length="434" mass="47380">MYTEALRNWEAHYEQKGSSAANDFRSDTVTIPSGTMLTSILSNAAGFGDDVFSEDQPTNSLEQFAADITGMHSAVFVLSGTMGNQIAIRSLLKQPPYSVICNRHSHLFLYECGTVSAFSQAQMIPVIPRKSTHMTLEDIVPNIVPDDGDTHCAPTRVTSIENTIGGKIVPFAEVKRISNYARTKRIFVHIDGARLWNACYPQQTGLTTAQAAENALYLLKSYCSLADTVSLCLSKSLGAPGGSLLVSNSPDIVSRARHFRKAMGGGMRQIGVLTAPGRVAIESVFLSGEHLPRANAIARRLEGTWKSLGGRILPALDQETNMVWLDLNVLGITDEEFVRIVSPYGVKVADGRLVTHYPFTRFNPYIFNGEGQISIKITKDSMLKWMTATDGVGLDNQSVNNLGANGEVPIEYSTILNMTLSWQQLLVTCAITEI</sequence>
<evidence type="ECO:0000259" key="5">
    <source>
        <dbReference type="Pfam" id="PF01212"/>
    </source>
</evidence>
<reference evidence="6" key="1">
    <citation type="submission" date="2017-09" db="EMBL/GenBank/DDBJ databases">
        <title>Polyketide synthases of a Diaporthe helianthi virulent isolate.</title>
        <authorList>
            <person name="Baroncelli R."/>
        </authorList>
    </citation>
    <scope>NUCLEOTIDE SEQUENCE [LARGE SCALE GENOMIC DNA]</scope>
    <source>
        <strain evidence="6">7/96</strain>
    </source>
</reference>
<dbReference type="InterPro" id="IPR015421">
    <property type="entry name" value="PyrdxlP-dep_Trfase_major"/>
</dbReference>
<proteinExistence type="inferred from homology"/>
<dbReference type="GO" id="GO:0006545">
    <property type="term" value="P:glycine biosynthetic process"/>
    <property type="evidence" value="ECO:0007669"/>
    <property type="project" value="TreeGrafter"/>
</dbReference>
<keyword evidence="7" id="KW-1185">Reference proteome</keyword>
<evidence type="ECO:0000256" key="3">
    <source>
        <dbReference type="ARBA" id="ARBA00022898"/>
    </source>
</evidence>
<evidence type="ECO:0000313" key="7">
    <source>
        <dbReference type="Proteomes" id="UP000094444"/>
    </source>
</evidence>
<dbReference type="Gene3D" id="3.40.640.10">
    <property type="entry name" value="Type I PLP-dependent aspartate aminotransferase-like (Major domain)"/>
    <property type="match status" value="1"/>
</dbReference>
<dbReference type="GO" id="GO:0005829">
    <property type="term" value="C:cytosol"/>
    <property type="evidence" value="ECO:0007669"/>
    <property type="project" value="TreeGrafter"/>
</dbReference>
<evidence type="ECO:0000313" key="6">
    <source>
        <dbReference type="EMBL" id="POS70240.1"/>
    </source>
</evidence>
<dbReference type="SUPFAM" id="SSF53383">
    <property type="entry name" value="PLP-dependent transferases"/>
    <property type="match status" value="1"/>
</dbReference>
<dbReference type="InterPro" id="IPR001597">
    <property type="entry name" value="ArAA_b-elim_lyase/Thr_aldolase"/>
</dbReference>
<keyword evidence="4" id="KW-0456">Lyase</keyword>
<dbReference type="GO" id="GO:0008732">
    <property type="term" value="F:L-allo-threonine aldolase activity"/>
    <property type="evidence" value="ECO:0007669"/>
    <property type="project" value="TreeGrafter"/>
</dbReference>
<keyword evidence="3" id="KW-0663">Pyridoxal phosphate</keyword>
<evidence type="ECO:0000256" key="1">
    <source>
        <dbReference type="ARBA" id="ARBA00001933"/>
    </source>
</evidence>
<dbReference type="InParanoid" id="A0A2P5HJ13"/>
<dbReference type="PANTHER" id="PTHR48097">
    <property type="entry name" value="L-THREONINE ALDOLASE-RELATED"/>
    <property type="match status" value="1"/>
</dbReference>
<dbReference type="FunFam" id="3.40.640.10:FF:000030">
    <property type="entry name" value="Low-specificity L-threonine aldolase"/>
    <property type="match status" value="1"/>
</dbReference>
<dbReference type="InterPro" id="IPR015424">
    <property type="entry name" value="PyrdxlP-dep_Trfase"/>
</dbReference>
<dbReference type="GO" id="GO:0006567">
    <property type="term" value="P:L-threonine catabolic process"/>
    <property type="evidence" value="ECO:0007669"/>
    <property type="project" value="TreeGrafter"/>
</dbReference>
<accession>A0A2P5HJ13</accession>